<dbReference type="EMBL" id="JBHSWE010000001">
    <property type="protein sequence ID" value="MFC6671410.1"/>
    <property type="molecule type" value="Genomic_DNA"/>
</dbReference>
<comment type="caution">
    <text evidence="1">The sequence shown here is derived from an EMBL/GenBank/DDBJ whole genome shotgun (WGS) entry which is preliminary data.</text>
</comment>
<organism evidence="1 2">
    <name type="scientific">Marinobacterium aestuariivivens</name>
    <dbReference type="NCBI Taxonomy" id="1698799"/>
    <lineage>
        <taxon>Bacteria</taxon>
        <taxon>Pseudomonadati</taxon>
        <taxon>Pseudomonadota</taxon>
        <taxon>Gammaproteobacteria</taxon>
        <taxon>Oceanospirillales</taxon>
        <taxon>Oceanospirillaceae</taxon>
        <taxon>Marinobacterium</taxon>
    </lineage>
</organism>
<evidence type="ECO:0000313" key="1">
    <source>
        <dbReference type="EMBL" id="MFC6671410.1"/>
    </source>
</evidence>
<proteinExistence type="predicted"/>
<reference evidence="2" key="1">
    <citation type="journal article" date="2019" name="Int. J. Syst. Evol. Microbiol.">
        <title>The Global Catalogue of Microorganisms (GCM) 10K type strain sequencing project: providing services to taxonomists for standard genome sequencing and annotation.</title>
        <authorList>
            <consortium name="The Broad Institute Genomics Platform"/>
            <consortium name="The Broad Institute Genome Sequencing Center for Infectious Disease"/>
            <person name="Wu L."/>
            <person name="Ma J."/>
        </authorList>
    </citation>
    <scope>NUCLEOTIDE SEQUENCE [LARGE SCALE GENOMIC DNA]</scope>
    <source>
        <strain evidence="2">NBRC 111756</strain>
    </source>
</reference>
<dbReference type="RefSeq" id="WP_379909922.1">
    <property type="nucleotide sequence ID" value="NZ_JBHSWE010000001.1"/>
</dbReference>
<evidence type="ECO:0000313" key="2">
    <source>
        <dbReference type="Proteomes" id="UP001596422"/>
    </source>
</evidence>
<protein>
    <submittedName>
        <fullName evidence="1">Uncharacterized protein</fullName>
    </submittedName>
</protein>
<name>A0ABW2A1S5_9GAMM</name>
<gene>
    <name evidence="1" type="ORF">ACFQDL_16035</name>
</gene>
<dbReference type="Proteomes" id="UP001596422">
    <property type="component" value="Unassembled WGS sequence"/>
</dbReference>
<keyword evidence="2" id="KW-1185">Reference proteome</keyword>
<sequence>MSDLCHPDIEIYIRNCNLEQLELWLASRCSGVARLFSQGRVHEYRGVINGTRVPILVHEKVVGIDWTCIWFRSSHTPWRRDLDCALEVARALQTQVRCLTSDWIRGRGERKWWDIDAGQMNEVVWQ</sequence>
<accession>A0ABW2A1S5</accession>